<keyword evidence="2" id="KW-0472">Membrane</keyword>
<reference evidence="4" key="1">
    <citation type="submission" date="2023-06" db="EMBL/GenBank/DDBJ databases">
        <title>Reference genome for the Northern bat (Eptesicus nilssonii), a most northern bat species.</title>
        <authorList>
            <person name="Laine V.N."/>
            <person name="Pulliainen A.T."/>
            <person name="Lilley T.M."/>
        </authorList>
    </citation>
    <scope>NUCLEOTIDE SEQUENCE</scope>
    <source>
        <strain evidence="4">BLF_Eptnil</strain>
        <tissue evidence="4">Kidney</tissue>
    </source>
</reference>
<evidence type="ECO:0000259" key="3">
    <source>
        <dbReference type="Pfam" id="PF00517"/>
    </source>
</evidence>
<dbReference type="PANTHER" id="PTHR34313">
    <property type="entry name" value="ENDOGENOUS RETROVIRUS GROUP K MEMBER 113 ENV POLYPROTEIN-RELATED"/>
    <property type="match status" value="1"/>
</dbReference>
<comment type="subcellular location">
    <subcellularLocation>
        <location evidence="1">Virion</location>
    </subcellularLocation>
</comment>
<accession>A0AA40IBE6</accession>
<feature type="transmembrane region" description="Helical" evidence="2">
    <location>
        <begin position="283"/>
        <end position="307"/>
    </location>
</feature>
<dbReference type="InterPro" id="IPR000328">
    <property type="entry name" value="GP41-like"/>
</dbReference>
<dbReference type="AlphaFoldDB" id="A0AA40IBE6"/>
<dbReference type="GO" id="GO:0005198">
    <property type="term" value="F:structural molecule activity"/>
    <property type="evidence" value="ECO:0007669"/>
    <property type="project" value="InterPro"/>
</dbReference>
<dbReference type="EMBL" id="JAULJE010000001">
    <property type="protein sequence ID" value="KAK1346582.1"/>
    <property type="molecule type" value="Genomic_DNA"/>
</dbReference>
<proteinExistence type="predicted"/>
<feature type="transmembrane region" description="Helical" evidence="2">
    <location>
        <begin position="452"/>
        <end position="471"/>
    </location>
</feature>
<name>A0AA40IBE6_CNENI</name>
<comment type="caution">
    <text evidence="4">The sequence shown here is derived from an EMBL/GenBank/DDBJ whole genome shotgun (WGS) entry which is preliminary data.</text>
</comment>
<evidence type="ECO:0000256" key="2">
    <source>
        <dbReference type="SAM" id="Phobius"/>
    </source>
</evidence>
<dbReference type="PANTHER" id="PTHR34313:SF2">
    <property type="entry name" value="ENDOGENOUS RETROVIRUS GROUP K MEMBER 21 ENV POLYPROTEIN-LIKE"/>
    <property type="match status" value="1"/>
</dbReference>
<evidence type="ECO:0000256" key="1">
    <source>
        <dbReference type="ARBA" id="ARBA00004328"/>
    </source>
</evidence>
<organism evidence="4 5">
    <name type="scientific">Cnephaeus nilssonii</name>
    <name type="common">Northern bat</name>
    <name type="synonym">Eptesicus nilssonii</name>
    <dbReference type="NCBI Taxonomy" id="3371016"/>
    <lineage>
        <taxon>Eukaryota</taxon>
        <taxon>Metazoa</taxon>
        <taxon>Chordata</taxon>
        <taxon>Craniata</taxon>
        <taxon>Vertebrata</taxon>
        <taxon>Euteleostomi</taxon>
        <taxon>Mammalia</taxon>
        <taxon>Eutheria</taxon>
        <taxon>Laurasiatheria</taxon>
        <taxon>Chiroptera</taxon>
        <taxon>Yangochiroptera</taxon>
        <taxon>Vespertilionidae</taxon>
        <taxon>Cnephaeus</taxon>
    </lineage>
</organism>
<keyword evidence="2" id="KW-1133">Transmembrane helix</keyword>
<keyword evidence="5" id="KW-1185">Reference proteome</keyword>
<gene>
    <name evidence="4" type="ORF">QTO34_000439</name>
</gene>
<evidence type="ECO:0000313" key="5">
    <source>
        <dbReference type="Proteomes" id="UP001177744"/>
    </source>
</evidence>
<evidence type="ECO:0000313" key="4">
    <source>
        <dbReference type="EMBL" id="KAK1346582.1"/>
    </source>
</evidence>
<feature type="domain" description="Retroviral envelope protein GP41-like" evidence="3">
    <location>
        <begin position="302"/>
        <end position="472"/>
    </location>
</feature>
<dbReference type="Proteomes" id="UP001177744">
    <property type="component" value="Unassembled WGS sequence"/>
</dbReference>
<protein>
    <recommendedName>
        <fullName evidence="3">Retroviral envelope protein GP41-like domain-containing protein</fullName>
    </recommendedName>
</protein>
<dbReference type="Pfam" id="PF00517">
    <property type="entry name" value="GP41"/>
    <property type="match status" value="1"/>
</dbReference>
<sequence>MLILVSFQVSMAAAETYWTYVPDPPVVNPATWTRESVPVFTNNAKIVGGSSDKHITPSSHSDYTYNNFSGELPICIFKKGTSGCLQLGQENKILWSTTIELGAFPQWQDCANPVPVRHNISGSDLYVLNWSHRLDAKYPHHEPMSPGGFVGNTLTTKTGNLQKDIWRLAAALDFLNFTGSFLANIKGACSSSPCYGLRACVQPPYVLVTRNVNRLDTHYVVQCYYCNLTSCVSRHNLNDDILILKQPSFIMFPTNITGKWYQDEGLQALQELHNQLSWEKRTLGLIIFCIVTLVTVIASAVTASLALTQSIQNAKFVNELAQNTSTTFHDQEDIDKRPETKLNDLEAVVIGLGNQLESVKIRQQLRCHAAFTYICVTSAHYNSSLWDWNKIKMHLQGKWHHNNISIDLVQQHKHVQAIENIYDEIISPAKLEKELLDDLKEFNPWNMLKHSVWYLIEFLCVLLILSFFLSVSSKLLQSQV</sequence>
<dbReference type="InterPro" id="IPR051255">
    <property type="entry name" value="Retroviral_env_glycoprotein"/>
</dbReference>
<keyword evidence="2" id="KW-0812">Transmembrane</keyword>